<evidence type="ECO:0000313" key="4">
    <source>
        <dbReference type="Proteomes" id="UP000294802"/>
    </source>
</evidence>
<dbReference type="InterPro" id="IPR000639">
    <property type="entry name" value="Epox_hydrolase-like"/>
</dbReference>
<proteinExistence type="predicted"/>
<dbReference type="PRINTS" id="PR00111">
    <property type="entry name" value="ABHYDROLASE"/>
</dbReference>
<name>A0A4R6BXK2_9STAP</name>
<evidence type="ECO:0000259" key="2">
    <source>
        <dbReference type="Pfam" id="PF00561"/>
    </source>
</evidence>
<keyword evidence="1 3" id="KW-0378">Hydrolase</keyword>
<dbReference type="GO" id="GO:0016787">
    <property type="term" value="F:hydrolase activity"/>
    <property type="evidence" value="ECO:0007669"/>
    <property type="project" value="UniProtKB-KW"/>
</dbReference>
<dbReference type="OrthoDB" id="9773293at2"/>
<evidence type="ECO:0000313" key="3">
    <source>
        <dbReference type="EMBL" id="TDM12748.1"/>
    </source>
</evidence>
<comment type="caution">
    <text evidence="3">The sequence shown here is derived from an EMBL/GenBank/DDBJ whole genome shotgun (WGS) entry which is preliminary data.</text>
</comment>
<dbReference type="PANTHER" id="PTHR43329">
    <property type="entry name" value="EPOXIDE HYDROLASE"/>
    <property type="match status" value="1"/>
</dbReference>
<organism evidence="3 4">
    <name type="scientific">Macrococcus lamae</name>
    <dbReference type="NCBI Taxonomy" id="198484"/>
    <lineage>
        <taxon>Bacteria</taxon>
        <taxon>Bacillati</taxon>
        <taxon>Bacillota</taxon>
        <taxon>Bacilli</taxon>
        <taxon>Bacillales</taxon>
        <taxon>Staphylococcaceae</taxon>
        <taxon>Macrococcus</taxon>
    </lineage>
</organism>
<dbReference type="Gene3D" id="3.40.50.1820">
    <property type="entry name" value="alpha/beta hydrolase"/>
    <property type="match status" value="1"/>
</dbReference>
<evidence type="ECO:0000256" key="1">
    <source>
        <dbReference type="ARBA" id="ARBA00022801"/>
    </source>
</evidence>
<dbReference type="AlphaFoldDB" id="A0A4R6BXK2"/>
<keyword evidence="4" id="KW-1185">Reference proteome</keyword>
<sequence length="277" mass="31825">MTRLNQYNINLNGVDYHIIDEGAGEPVLLLHGFPDSAKLWERMIPLLTARGYRVIAPDLRGYGETEVLEHVEDYKLELSAKDLFDLLTALDIQKVKIIGHDWGAILGWYFSAHYPTVVENYVALSVGHPKSYFRRGTIKQLFKGSYVGLFLQKGIAEKVFSMGNYFVLRKMASESDRLKRQWLHDMTRSGRLTAGFNWYRANFNGTMMRTPDVKVPVLGIIGENDPALTKEQMINSSYYVNQPFSCKIIKQQGHWLPVTCPEQLVDIIEDFHQSYKQ</sequence>
<dbReference type="SUPFAM" id="SSF53474">
    <property type="entry name" value="alpha/beta-Hydrolases"/>
    <property type="match status" value="1"/>
</dbReference>
<dbReference type="PRINTS" id="PR00412">
    <property type="entry name" value="EPOXHYDRLASE"/>
</dbReference>
<dbReference type="EMBL" id="SCWB01000002">
    <property type="protein sequence ID" value="TDM12748.1"/>
    <property type="molecule type" value="Genomic_DNA"/>
</dbReference>
<dbReference type="InterPro" id="IPR029058">
    <property type="entry name" value="AB_hydrolase_fold"/>
</dbReference>
<gene>
    <name evidence="3" type="ORF">ERX29_01730</name>
</gene>
<reference evidence="3 4" key="1">
    <citation type="submission" date="2019-01" db="EMBL/GenBank/DDBJ databases">
        <title>Draft genome sequences of the type strains of six Macrococcus species.</title>
        <authorList>
            <person name="Mazhar S."/>
            <person name="Altermann E."/>
            <person name="Hill C."/>
            <person name="Mcauliffe O."/>
        </authorList>
    </citation>
    <scope>NUCLEOTIDE SEQUENCE [LARGE SCALE GENOMIC DNA]</scope>
    <source>
        <strain evidence="3 4">CCM4815</strain>
    </source>
</reference>
<protein>
    <submittedName>
        <fullName evidence="3">Alpha/beta hydrolase</fullName>
    </submittedName>
</protein>
<dbReference type="Proteomes" id="UP000294802">
    <property type="component" value="Unassembled WGS sequence"/>
</dbReference>
<dbReference type="InterPro" id="IPR000073">
    <property type="entry name" value="AB_hydrolase_1"/>
</dbReference>
<dbReference type="Pfam" id="PF00561">
    <property type="entry name" value="Abhydrolase_1"/>
    <property type="match status" value="1"/>
</dbReference>
<feature type="domain" description="AB hydrolase-1" evidence="2">
    <location>
        <begin position="26"/>
        <end position="126"/>
    </location>
</feature>
<accession>A0A4R6BXK2</accession>